<proteinExistence type="predicted"/>
<dbReference type="InterPro" id="IPR055544">
    <property type="entry name" value="DUF7120"/>
</dbReference>
<dbReference type="OrthoDB" id="298109at2157"/>
<dbReference type="AlphaFoldDB" id="A0A7D5L990"/>
<evidence type="ECO:0000256" key="1">
    <source>
        <dbReference type="SAM" id="MobiDB-lite"/>
    </source>
</evidence>
<dbReference type="Pfam" id="PF23434">
    <property type="entry name" value="DUF7120"/>
    <property type="match status" value="1"/>
</dbReference>
<name>A0A7D5L990_9EURY</name>
<accession>A0A7D5L990</accession>
<feature type="region of interest" description="Disordered" evidence="1">
    <location>
        <begin position="61"/>
        <end position="81"/>
    </location>
</feature>
<feature type="compositionally biased region" description="Acidic residues" evidence="1">
    <location>
        <begin position="64"/>
        <end position="75"/>
    </location>
</feature>
<dbReference type="RefSeq" id="WP_179267555.1">
    <property type="nucleotide sequence ID" value="NZ_CP058579.1"/>
</dbReference>
<evidence type="ECO:0000313" key="3">
    <source>
        <dbReference type="Proteomes" id="UP000509626"/>
    </source>
</evidence>
<evidence type="ECO:0000313" key="2">
    <source>
        <dbReference type="EMBL" id="QLG60970.1"/>
    </source>
</evidence>
<dbReference type="KEGG" id="halu:HUG12_04160"/>
<gene>
    <name evidence="2" type="ORF">HUG12_04160</name>
</gene>
<sequence>MTKVTVSLSDQIESDLQRLVDQGEFISRDQAIEDLLSRGLSAYQPVDESSDEMDETLFDRVTDEQQDPALQDDEGGGDRRL</sequence>
<dbReference type="EMBL" id="CP058579">
    <property type="protein sequence ID" value="QLG60970.1"/>
    <property type="molecule type" value="Genomic_DNA"/>
</dbReference>
<protein>
    <submittedName>
        <fullName evidence="2">CopG family transcriptional regulator</fullName>
    </submittedName>
</protein>
<dbReference type="Proteomes" id="UP000509626">
    <property type="component" value="Chromosome"/>
</dbReference>
<keyword evidence="3" id="KW-1185">Reference proteome</keyword>
<reference evidence="2 3" key="1">
    <citation type="submission" date="2020-06" db="EMBL/GenBank/DDBJ databases">
        <title>NJ-3-1, isolated from saline soil.</title>
        <authorList>
            <person name="Cui H.L."/>
            <person name="Shi X."/>
        </authorList>
    </citation>
    <scope>NUCLEOTIDE SEQUENCE [LARGE SCALE GENOMIC DNA]</scope>
    <source>
        <strain evidence="2 3">NJ-3-1</strain>
    </source>
</reference>
<organism evidence="2 3">
    <name type="scientific">Halorarum salinum</name>
    <dbReference type="NCBI Taxonomy" id="2743089"/>
    <lineage>
        <taxon>Archaea</taxon>
        <taxon>Methanobacteriati</taxon>
        <taxon>Methanobacteriota</taxon>
        <taxon>Stenosarchaea group</taxon>
        <taxon>Halobacteria</taxon>
        <taxon>Halobacteriales</taxon>
        <taxon>Haloferacaceae</taxon>
        <taxon>Halorarum</taxon>
    </lineage>
</organism>
<dbReference type="GeneID" id="56036625"/>